<dbReference type="Pfam" id="PF00534">
    <property type="entry name" value="Glycos_transf_1"/>
    <property type="match status" value="1"/>
</dbReference>
<evidence type="ECO:0000313" key="4">
    <source>
        <dbReference type="EMBL" id="MFC3453821.1"/>
    </source>
</evidence>
<feature type="compositionally biased region" description="Basic and acidic residues" evidence="2">
    <location>
        <begin position="512"/>
        <end position="525"/>
    </location>
</feature>
<feature type="domain" description="Glycosyl transferase family 1" evidence="3">
    <location>
        <begin position="178"/>
        <end position="337"/>
    </location>
</feature>
<dbReference type="Proteomes" id="UP001595645">
    <property type="component" value="Unassembled WGS sequence"/>
</dbReference>
<dbReference type="SUPFAM" id="SSF53756">
    <property type="entry name" value="UDP-Glycosyltransferase/glycogen phosphorylase"/>
    <property type="match status" value="1"/>
</dbReference>
<keyword evidence="4" id="KW-0328">Glycosyltransferase</keyword>
<organism evidence="4 5">
    <name type="scientific">Amycolatopsis speibonae</name>
    <dbReference type="NCBI Taxonomy" id="1450224"/>
    <lineage>
        <taxon>Bacteria</taxon>
        <taxon>Bacillati</taxon>
        <taxon>Actinomycetota</taxon>
        <taxon>Actinomycetes</taxon>
        <taxon>Pseudonocardiales</taxon>
        <taxon>Pseudonocardiaceae</taxon>
        <taxon>Amycolatopsis</taxon>
    </lineage>
</organism>
<comment type="caution">
    <text evidence="4">The sequence shown here is derived from an EMBL/GenBank/DDBJ whole genome shotgun (WGS) entry which is preliminary data.</text>
</comment>
<dbReference type="Gene3D" id="3.40.50.2000">
    <property type="entry name" value="Glycogen Phosphorylase B"/>
    <property type="match status" value="1"/>
</dbReference>
<keyword evidence="1 4" id="KW-0808">Transferase</keyword>
<dbReference type="EC" id="2.4.-.-" evidence="4"/>
<reference evidence="5" key="1">
    <citation type="journal article" date="2019" name="Int. J. Syst. Evol. Microbiol.">
        <title>The Global Catalogue of Microorganisms (GCM) 10K type strain sequencing project: providing services to taxonomists for standard genome sequencing and annotation.</title>
        <authorList>
            <consortium name="The Broad Institute Genomics Platform"/>
            <consortium name="The Broad Institute Genome Sequencing Center for Infectious Disease"/>
            <person name="Wu L."/>
            <person name="Ma J."/>
        </authorList>
    </citation>
    <scope>NUCLEOTIDE SEQUENCE [LARGE SCALE GENOMIC DNA]</scope>
    <source>
        <strain evidence="5">CGMCC 4.7676</strain>
    </source>
</reference>
<dbReference type="RefSeq" id="WP_378242783.1">
    <property type="nucleotide sequence ID" value="NZ_JBHRWK010000056.1"/>
</dbReference>
<name>A0ABV7P408_9PSEU</name>
<dbReference type="PANTHER" id="PTHR12526:SF638">
    <property type="entry name" value="SPORE COAT PROTEIN SA"/>
    <property type="match status" value="1"/>
</dbReference>
<feature type="region of interest" description="Disordered" evidence="2">
    <location>
        <begin position="500"/>
        <end position="529"/>
    </location>
</feature>
<sequence length="553" mass="60656">MVVLPVRLAPSGTEYHSEWHERALALAARARFEVLPVDNGTNGLDRWGGLENFRQVSAHTAARIAREVLPWSGPLLIVAFDVPFFGLPSFPRAKTVLVPRSSGHVHAPRDQDRLCWERRSLHTAIGNGARIGTISPFMARHLRDDYAIPHAAMIPLQDGLTHSEWARNDPNHEIRTLPEEFLFAMGRAEPYKGFDDLLDAIAILKSAGADLPPLVLAATTELSRPSPYQQHLARRLRTLGHPHTVLTRFTPAVPALLIHPGLRGVIVPSRAEPFGRIPMEAFAAGAAPVITTTAGGLADQVADGLTGFSCSPGSPHQLARTLLRALAASPAHLRRRAYQHALRAFDHTGTVHRFLSSTAPWLHLPDHDDRLRWLSATAPLVPAGSPVFTVSPVKVPISLQAQHWNTVRCERVVLVVAHHVTSLLRLLDVLPVFDSDSRVQVVFSWNGSDPFRHGTDRFLQHLGVVVIPWQQAIDTEFDLILAANHGGLTELTGPVVVMPHGAGYNKNSPGNRKPETGNRKPETGNRKPFRLRSFSRMAALRRHADRGVAGAVA</sequence>
<dbReference type="PANTHER" id="PTHR12526">
    <property type="entry name" value="GLYCOSYLTRANSFERASE"/>
    <property type="match status" value="1"/>
</dbReference>
<dbReference type="EMBL" id="JBHRWK010000056">
    <property type="protein sequence ID" value="MFC3453821.1"/>
    <property type="molecule type" value="Genomic_DNA"/>
</dbReference>
<keyword evidence="5" id="KW-1185">Reference proteome</keyword>
<dbReference type="CDD" id="cd03801">
    <property type="entry name" value="GT4_PimA-like"/>
    <property type="match status" value="1"/>
</dbReference>
<accession>A0ABV7P408</accession>
<evidence type="ECO:0000256" key="1">
    <source>
        <dbReference type="ARBA" id="ARBA00022679"/>
    </source>
</evidence>
<dbReference type="GO" id="GO:0016757">
    <property type="term" value="F:glycosyltransferase activity"/>
    <property type="evidence" value="ECO:0007669"/>
    <property type="project" value="UniProtKB-KW"/>
</dbReference>
<dbReference type="InterPro" id="IPR001296">
    <property type="entry name" value="Glyco_trans_1"/>
</dbReference>
<evidence type="ECO:0000259" key="3">
    <source>
        <dbReference type="Pfam" id="PF00534"/>
    </source>
</evidence>
<gene>
    <name evidence="4" type="ORF">ACFOSH_30670</name>
</gene>
<protein>
    <submittedName>
        <fullName evidence="4">Glycosyltransferase family 4 protein</fullName>
        <ecNumber evidence="4">2.4.-.-</ecNumber>
    </submittedName>
</protein>
<evidence type="ECO:0000313" key="5">
    <source>
        <dbReference type="Proteomes" id="UP001595645"/>
    </source>
</evidence>
<proteinExistence type="predicted"/>
<evidence type="ECO:0000256" key="2">
    <source>
        <dbReference type="SAM" id="MobiDB-lite"/>
    </source>
</evidence>